<sequence length="416" mass="46677">MSTKKRSGVNPVTSMESNASKSQDAPNVINGIKLSNEPDAGKVITVLANDGKTGEAIELSYSNYKVIGNGSFGVVFQAKLIPSGEFGAIKKVLQDKRFKKNRELQIMRLVTHPNIVALKAFFYSNGEKKDEVFLNLVLEYVPETVYRASRHYAKMKQSMPMLSVKLYMYQLFRSLAYIHSLGICHRDIKPQNLLLDPNNGILKLCDFGSAKILVAGEPNVSYICSRYYRAPELIFGSTNYDVSIDVWSSGCVMAELMLGQPLFPGESGVDQLVEIIKVLGTPTREQIKSMNPNYTEYKFPQIKACPWAKVFRSRTTTPEALELISKLLEYTPANRPTAIEAMVHPFFDEIKKPETKLPNGKDLPELFNFSPLELSIRPDLIRELVPPHAEPALRAQGIELDKFQPVQIQKPTTLND</sequence>
<evidence type="ECO:0000256" key="3">
    <source>
        <dbReference type="ARBA" id="ARBA00022679"/>
    </source>
</evidence>
<keyword evidence="2 8" id="KW-0723">Serine/threonine-protein kinase</keyword>
<feature type="domain" description="Protein kinase" evidence="10">
    <location>
        <begin position="61"/>
        <end position="347"/>
    </location>
</feature>
<dbReference type="InterPro" id="IPR039192">
    <property type="entry name" value="STKc_GSK3"/>
</dbReference>
<evidence type="ECO:0000313" key="12">
    <source>
        <dbReference type="Proteomes" id="UP001527925"/>
    </source>
</evidence>
<gene>
    <name evidence="11" type="primary">gsk3</name>
    <name evidence="11" type="ORF">HK105_205818</name>
</gene>
<dbReference type="InterPro" id="IPR008271">
    <property type="entry name" value="Ser/Thr_kinase_AS"/>
</dbReference>
<dbReference type="Gene3D" id="3.30.200.20">
    <property type="entry name" value="Phosphorylase Kinase, domain 1"/>
    <property type="match status" value="1"/>
</dbReference>
<evidence type="ECO:0000256" key="1">
    <source>
        <dbReference type="ARBA" id="ARBA00005527"/>
    </source>
</evidence>
<dbReference type="PROSITE" id="PS50011">
    <property type="entry name" value="PROTEIN_KINASE_DOM"/>
    <property type="match status" value="1"/>
</dbReference>
<keyword evidence="6 7" id="KW-0067">ATP-binding</keyword>
<protein>
    <submittedName>
        <fullName evidence="11">Glycogen synthase kinase 3</fullName>
    </submittedName>
</protein>
<comment type="caution">
    <text evidence="11">The sequence shown here is derived from an EMBL/GenBank/DDBJ whole genome shotgun (WGS) entry which is preliminary data.</text>
</comment>
<evidence type="ECO:0000259" key="10">
    <source>
        <dbReference type="PROSITE" id="PS50011"/>
    </source>
</evidence>
<dbReference type="PROSITE" id="PS00108">
    <property type="entry name" value="PROTEIN_KINASE_ST"/>
    <property type="match status" value="1"/>
</dbReference>
<evidence type="ECO:0000256" key="5">
    <source>
        <dbReference type="ARBA" id="ARBA00022777"/>
    </source>
</evidence>
<dbReference type="PROSITE" id="PS00107">
    <property type="entry name" value="PROTEIN_KINASE_ATP"/>
    <property type="match status" value="1"/>
</dbReference>
<dbReference type="GO" id="GO:0016301">
    <property type="term" value="F:kinase activity"/>
    <property type="evidence" value="ECO:0007669"/>
    <property type="project" value="UniProtKB-KW"/>
</dbReference>
<dbReference type="InterPro" id="IPR011009">
    <property type="entry name" value="Kinase-like_dom_sf"/>
</dbReference>
<evidence type="ECO:0000313" key="11">
    <source>
        <dbReference type="EMBL" id="KAL2914679.1"/>
    </source>
</evidence>
<dbReference type="InterPro" id="IPR050591">
    <property type="entry name" value="GSK-3"/>
</dbReference>
<dbReference type="PANTHER" id="PTHR24057">
    <property type="entry name" value="GLYCOGEN SYNTHASE KINASE-3 ALPHA"/>
    <property type="match status" value="1"/>
</dbReference>
<dbReference type="InterPro" id="IPR017441">
    <property type="entry name" value="Protein_kinase_ATP_BS"/>
</dbReference>
<dbReference type="SUPFAM" id="SSF56112">
    <property type="entry name" value="Protein kinase-like (PK-like)"/>
    <property type="match status" value="1"/>
</dbReference>
<evidence type="ECO:0000256" key="9">
    <source>
        <dbReference type="SAM" id="MobiDB-lite"/>
    </source>
</evidence>
<keyword evidence="4 7" id="KW-0547">Nucleotide-binding</keyword>
<feature type="binding site" evidence="7">
    <location>
        <position position="91"/>
    </location>
    <ligand>
        <name>ATP</name>
        <dbReference type="ChEBI" id="CHEBI:30616"/>
    </ligand>
</feature>
<evidence type="ECO:0000256" key="7">
    <source>
        <dbReference type="PROSITE-ProRule" id="PRU10141"/>
    </source>
</evidence>
<keyword evidence="5 11" id="KW-0418">Kinase</keyword>
<evidence type="ECO:0000256" key="8">
    <source>
        <dbReference type="RuleBase" id="RU000304"/>
    </source>
</evidence>
<dbReference type="PANTHER" id="PTHR24057:SF0">
    <property type="entry name" value="PROTEIN KINASE SHAGGY-RELATED"/>
    <property type="match status" value="1"/>
</dbReference>
<reference evidence="11 12" key="1">
    <citation type="submission" date="2023-09" db="EMBL/GenBank/DDBJ databases">
        <title>Pangenome analysis of Batrachochytrium dendrobatidis and related Chytrids.</title>
        <authorList>
            <person name="Yacoub M.N."/>
            <person name="Stajich J.E."/>
            <person name="James T.Y."/>
        </authorList>
    </citation>
    <scope>NUCLEOTIDE SEQUENCE [LARGE SCALE GENOMIC DNA]</scope>
    <source>
        <strain evidence="11 12">JEL0888</strain>
    </source>
</reference>
<comment type="similarity">
    <text evidence="1">Belongs to the protein kinase superfamily. CMGC Ser/Thr protein kinase family. GSK-3 subfamily.</text>
</comment>
<dbReference type="SMART" id="SM00220">
    <property type="entry name" value="S_TKc"/>
    <property type="match status" value="1"/>
</dbReference>
<dbReference type="InterPro" id="IPR000719">
    <property type="entry name" value="Prot_kinase_dom"/>
</dbReference>
<proteinExistence type="inferred from homology"/>
<accession>A0ABR4N5B0</accession>
<evidence type="ECO:0000256" key="6">
    <source>
        <dbReference type="ARBA" id="ARBA00022840"/>
    </source>
</evidence>
<evidence type="ECO:0000256" key="4">
    <source>
        <dbReference type="ARBA" id="ARBA00022741"/>
    </source>
</evidence>
<dbReference type="Proteomes" id="UP001527925">
    <property type="component" value="Unassembled WGS sequence"/>
</dbReference>
<keyword evidence="3" id="KW-0808">Transferase</keyword>
<name>A0ABR4N5B0_9FUNG</name>
<feature type="region of interest" description="Disordered" evidence="9">
    <location>
        <begin position="1"/>
        <end position="26"/>
    </location>
</feature>
<dbReference type="EMBL" id="JADGIZ020000031">
    <property type="protein sequence ID" value="KAL2914679.1"/>
    <property type="molecule type" value="Genomic_DNA"/>
</dbReference>
<dbReference type="Pfam" id="PF00069">
    <property type="entry name" value="Pkinase"/>
    <property type="match status" value="1"/>
</dbReference>
<dbReference type="Gene3D" id="1.10.510.10">
    <property type="entry name" value="Transferase(Phosphotransferase) domain 1"/>
    <property type="match status" value="1"/>
</dbReference>
<keyword evidence="12" id="KW-1185">Reference proteome</keyword>
<feature type="compositionally biased region" description="Polar residues" evidence="9">
    <location>
        <begin position="10"/>
        <end position="25"/>
    </location>
</feature>
<dbReference type="CDD" id="cd14137">
    <property type="entry name" value="STKc_GSK3"/>
    <property type="match status" value="1"/>
</dbReference>
<organism evidence="11 12">
    <name type="scientific">Polyrhizophydium stewartii</name>
    <dbReference type="NCBI Taxonomy" id="2732419"/>
    <lineage>
        <taxon>Eukaryota</taxon>
        <taxon>Fungi</taxon>
        <taxon>Fungi incertae sedis</taxon>
        <taxon>Chytridiomycota</taxon>
        <taxon>Chytridiomycota incertae sedis</taxon>
        <taxon>Chytridiomycetes</taxon>
        <taxon>Rhizophydiales</taxon>
        <taxon>Rhizophydiales incertae sedis</taxon>
        <taxon>Polyrhizophydium</taxon>
    </lineage>
</organism>
<evidence type="ECO:0000256" key="2">
    <source>
        <dbReference type="ARBA" id="ARBA00022527"/>
    </source>
</evidence>